<dbReference type="InterPro" id="IPR000868">
    <property type="entry name" value="Isochorismatase-like_dom"/>
</dbReference>
<dbReference type="PANTHER" id="PTHR43540">
    <property type="entry name" value="PEROXYUREIDOACRYLATE/UREIDOACRYLATE AMIDOHYDROLASE-RELATED"/>
    <property type="match status" value="1"/>
</dbReference>
<sequence>MMADALLVIDLQNGVVAGGDARYLISMVAKINNQINLYSKNGKPVIMIQHNDDQLVQGKQAWKVIDELQVPANAYFIQKTHANSFYKTNLQELLNDLNIQTIQICGAQVEYCVDTTIKMAHGIGYSLEMQRDTTFTLDNDYMDGTETRHFYEDIWNDRFLTFI</sequence>
<gene>
    <name evidence="4" type="ORF">FC70_GL000825</name>
</gene>
<dbReference type="Proteomes" id="UP000051697">
    <property type="component" value="Unassembled WGS sequence"/>
</dbReference>
<dbReference type="InterPro" id="IPR050272">
    <property type="entry name" value="Isochorismatase-like_hydrls"/>
</dbReference>
<keyword evidence="5" id="KW-1185">Reference proteome</keyword>
<dbReference type="CDD" id="cd01014">
    <property type="entry name" value="nicotinamidase_related"/>
    <property type="match status" value="1"/>
</dbReference>
<keyword evidence="2" id="KW-0378">Hydrolase</keyword>
<dbReference type="Gene3D" id="3.40.50.850">
    <property type="entry name" value="Isochorismatase-like"/>
    <property type="match status" value="1"/>
</dbReference>
<dbReference type="PANTHER" id="PTHR43540:SF14">
    <property type="entry name" value="ISOCHORISMATASE"/>
    <property type="match status" value="1"/>
</dbReference>
<accession>A0A0R1RDY1</accession>
<evidence type="ECO:0000259" key="3">
    <source>
        <dbReference type="Pfam" id="PF00857"/>
    </source>
</evidence>
<dbReference type="AlphaFoldDB" id="A0A0R1RDY1"/>
<dbReference type="OrthoDB" id="9785724at2"/>
<feature type="domain" description="Isochorismatase-like" evidence="3">
    <location>
        <begin position="5"/>
        <end position="141"/>
    </location>
</feature>
<dbReference type="SUPFAM" id="SSF52499">
    <property type="entry name" value="Isochorismatase-like hydrolases"/>
    <property type="match status" value="1"/>
</dbReference>
<reference evidence="4 5" key="1">
    <citation type="journal article" date="2015" name="Genome Announc.">
        <title>Expanding the biotechnology potential of lactobacilli through comparative genomics of 213 strains and associated genera.</title>
        <authorList>
            <person name="Sun Z."/>
            <person name="Harris H.M."/>
            <person name="McCann A."/>
            <person name="Guo C."/>
            <person name="Argimon S."/>
            <person name="Zhang W."/>
            <person name="Yang X."/>
            <person name="Jeffery I.B."/>
            <person name="Cooney J.C."/>
            <person name="Kagawa T.F."/>
            <person name="Liu W."/>
            <person name="Song Y."/>
            <person name="Salvetti E."/>
            <person name="Wrobel A."/>
            <person name="Rasinkangas P."/>
            <person name="Parkhill J."/>
            <person name="Rea M.C."/>
            <person name="O'Sullivan O."/>
            <person name="Ritari J."/>
            <person name="Douillard F.P."/>
            <person name="Paul Ross R."/>
            <person name="Yang R."/>
            <person name="Briner A.E."/>
            <person name="Felis G.E."/>
            <person name="de Vos W.M."/>
            <person name="Barrangou R."/>
            <person name="Klaenhammer T.R."/>
            <person name="Caufield P.W."/>
            <person name="Cui Y."/>
            <person name="Zhang H."/>
            <person name="O'Toole P.W."/>
        </authorList>
    </citation>
    <scope>NUCLEOTIDE SEQUENCE [LARGE SCALE GENOMIC DNA]</scope>
    <source>
        <strain evidence="4 5">DSM 15707</strain>
    </source>
</reference>
<name>A0A0R1RDY1_9LACO</name>
<dbReference type="GO" id="GO:0016787">
    <property type="term" value="F:hydrolase activity"/>
    <property type="evidence" value="ECO:0007669"/>
    <property type="project" value="UniProtKB-KW"/>
</dbReference>
<dbReference type="STRING" id="1423778.FC70_GL000825"/>
<organism evidence="4 5">
    <name type="scientific">Paucilactobacillus oligofermentans DSM 15707 = LMG 22743</name>
    <dbReference type="NCBI Taxonomy" id="1423778"/>
    <lineage>
        <taxon>Bacteria</taxon>
        <taxon>Bacillati</taxon>
        <taxon>Bacillota</taxon>
        <taxon>Bacilli</taxon>
        <taxon>Lactobacillales</taxon>
        <taxon>Lactobacillaceae</taxon>
        <taxon>Paucilactobacillus</taxon>
    </lineage>
</organism>
<comment type="caution">
    <text evidence="4">The sequence shown here is derived from an EMBL/GenBank/DDBJ whole genome shotgun (WGS) entry which is preliminary data.</text>
</comment>
<evidence type="ECO:0000313" key="5">
    <source>
        <dbReference type="Proteomes" id="UP000051697"/>
    </source>
</evidence>
<dbReference type="KEGG" id="lol:LACOL_0473"/>
<dbReference type="EMBL" id="AZFE01000031">
    <property type="protein sequence ID" value="KRL55229.1"/>
    <property type="molecule type" value="Genomic_DNA"/>
</dbReference>
<comment type="similarity">
    <text evidence="1">Belongs to the isochorismatase family.</text>
</comment>
<evidence type="ECO:0000256" key="2">
    <source>
        <dbReference type="ARBA" id="ARBA00022801"/>
    </source>
</evidence>
<dbReference type="RefSeq" id="WP_057889786.1">
    <property type="nucleotide sequence ID" value="NZ_AZFE01000031.1"/>
</dbReference>
<dbReference type="InterPro" id="IPR036380">
    <property type="entry name" value="Isochorismatase-like_sf"/>
</dbReference>
<proteinExistence type="inferred from homology"/>
<dbReference type="Pfam" id="PF00857">
    <property type="entry name" value="Isochorismatase"/>
    <property type="match status" value="1"/>
</dbReference>
<protein>
    <recommendedName>
        <fullName evidence="3">Isochorismatase-like domain-containing protein</fullName>
    </recommendedName>
</protein>
<evidence type="ECO:0000313" key="4">
    <source>
        <dbReference type="EMBL" id="KRL55229.1"/>
    </source>
</evidence>
<dbReference type="PATRIC" id="fig|1423778.4.peg.858"/>
<evidence type="ECO:0000256" key="1">
    <source>
        <dbReference type="ARBA" id="ARBA00006336"/>
    </source>
</evidence>